<comment type="caution">
    <text evidence="1">The sequence shown here is derived from an EMBL/GenBank/DDBJ whole genome shotgun (WGS) entry which is preliminary data.</text>
</comment>
<evidence type="ECO:0000313" key="1">
    <source>
        <dbReference type="EMBL" id="KAF9076960.1"/>
    </source>
</evidence>
<sequence>MLRHNRSAELQDMNAGIAKLQAREASKTKSSALTRAYTNASDVRSLAQNPNVQQGYSVIKNTMSNFVPYSRKLVAVLNEAAKVHVFISAVVVPFAAAIELENTRRENDGRVIALTETMCDMMFTFSQLNNIPKDHVAKDRLSLDERLKNRMDQIALKIDQCSKTCDTFYQKKGYIKFINSYSWRDKFTAFAEEFTALKANIRDDLQLYIGVGVANVQETLVLVQNDMKQLMEMVFSNLVPLSERKLALHIQSRYGGREAVLNNDAAIQELAMESFDEFDSDDSKALGSNKPSALAIRMELEQDVDQAIANNTDFDKKFEVMKLQISEVKETVKHQSDRVIEEIKKELHDGPHERILDKDMYKIWKEMGWKRSIKARHLVMGLHAYFGDEGEHTDEEGDNAIKETAVANRLLNLGSSGEDKWALQYIDILYLQPLLEAFDDDISGFVTITEVNEFTASRPQDWNIRTWIAYWAIGFEMQSHWYFRRIRNLLSIIQATSVEILPENRKTISLFFRCRPMRFVEDLLAGLRHTDKFEDIDWEEDIVFSKFRDYISSNETNMKSKLRELEYNIGDKTALQAVTGQGRLEKHLLAVVYLLLERAAQIVNHGCKFTLSLHELKTIRRSLATVGQTFCQRVDRFSAAVRLQNLNHTEQVAKVFYGMFAYVRERDLAKMNEYWKLPPSSDKLLKEKELHLSEKDTFQLYYPSPQCPATLAPRLGPLPVAPSTESGRALLGEWRRIHCDASSDNERWSTSFNITEVSERLDHEAKIAGFGSDSYGPFTILGKANLSTRGLVFRLKYTEDMVWQYEGTFDDKCVEIEGTCHPLSVDIPDPSSPSIPSIPIVTSGPSESSDYGGHLHLTHTNRYRALWKIACNFAMKQVTSGFSWTHFAWSRDSKRAFIQLTQSRESNGLVDFEQRKKLDHDLDKTGHPLDDLPIWKYTYEFMACRESKHLNSRCDKCDLSPLRTTWITCLQCSKNEVDNTVNLCPSCVISSFVRLNESGKKDHTFQHNVVQFRTPLFRTYLQDMLDKAERITKRITEKALGPASSACVQCSAELVPPFWACLGCESENAFICWECNQRTEARRPWLLEHRLGDAASNNEDGSKMHEWWHTLVLFTQADAVSANSRLSLEDRFALLQRAFDIQSQQLEMERTTSRERHELLVSRIQRLESLRVDGQISSKLLVDN</sequence>
<dbReference type="Proteomes" id="UP000772434">
    <property type="component" value="Unassembled WGS sequence"/>
</dbReference>
<evidence type="ECO:0000313" key="2">
    <source>
        <dbReference type="Proteomes" id="UP000772434"/>
    </source>
</evidence>
<organism evidence="1 2">
    <name type="scientific">Rhodocollybia butyracea</name>
    <dbReference type="NCBI Taxonomy" id="206335"/>
    <lineage>
        <taxon>Eukaryota</taxon>
        <taxon>Fungi</taxon>
        <taxon>Dikarya</taxon>
        <taxon>Basidiomycota</taxon>
        <taxon>Agaricomycotina</taxon>
        <taxon>Agaricomycetes</taxon>
        <taxon>Agaricomycetidae</taxon>
        <taxon>Agaricales</taxon>
        <taxon>Marasmiineae</taxon>
        <taxon>Omphalotaceae</taxon>
        <taxon>Rhodocollybia</taxon>
    </lineage>
</organism>
<keyword evidence="2" id="KW-1185">Reference proteome</keyword>
<accession>A0A9P5QAS3</accession>
<dbReference type="EMBL" id="JADNRY010000005">
    <property type="protein sequence ID" value="KAF9076960.1"/>
    <property type="molecule type" value="Genomic_DNA"/>
</dbReference>
<gene>
    <name evidence="1" type="ORF">BDP27DRAFT_1397990</name>
</gene>
<dbReference type="AlphaFoldDB" id="A0A9P5QAS3"/>
<proteinExistence type="predicted"/>
<name>A0A9P5QAS3_9AGAR</name>
<protein>
    <submittedName>
        <fullName evidence="1">Uncharacterized protein</fullName>
    </submittedName>
</protein>
<reference evidence="1" key="1">
    <citation type="submission" date="2020-11" db="EMBL/GenBank/DDBJ databases">
        <authorList>
            <consortium name="DOE Joint Genome Institute"/>
            <person name="Ahrendt S."/>
            <person name="Riley R."/>
            <person name="Andreopoulos W."/>
            <person name="Labutti K."/>
            <person name="Pangilinan J."/>
            <person name="Ruiz-Duenas F.J."/>
            <person name="Barrasa J.M."/>
            <person name="Sanchez-Garcia M."/>
            <person name="Camarero S."/>
            <person name="Miyauchi S."/>
            <person name="Serrano A."/>
            <person name="Linde D."/>
            <person name="Babiker R."/>
            <person name="Drula E."/>
            <person name="Ayuso-Fernandez I."/>
            <person name="Pacheco R."/>
            <person name="Padilla G."/>
            <person name="Ferreira P."/>
            <person name="Barriuso J."/>
            <person name="Kellner H."/>
            <person name="Castanera R."/>
            <person name="Alfaro M."/>
            <person name="Ramirez L."/>
            <person name="Pisabarro A.G."/>
            <person name="Kuo A."/>
            <person name="Tritt A."/>
            <person name="Lipzen A."/>
            <person name="He G."/>
            <person name="Yan M."/>
            <person name="Ng V."/>
            <person name="Cullen D."/>
            <person name="Martin F."/>
            <person name="Rosso M.-N."/>
            <person name="Henrissat B."/>
            <person name="Hibbett D."/>
            <person name="Martinez A.T."/>
            <person name="Grigoriev I.V."/>
        </authorList>
    </citation>
    <scope>NUCLEOTIDE SEQUENCE</scope>
    <source>
        <strain evidence="1">AH 40177</strain>
    </source>
</reference>
<dbReference type="SUPFAM" id="SSF57850">
    <property type="entry name" value="RING/U-box"/>
    <property type="match status" value="1"/>
</dbReference>
<dbReference type="OrthoDB" id="2122982at2759"/>